<keyword evidence="4 9" id="KW-0547">Nucleotide-binding</keyword>
<evidence type="ECO:0000259" key="11">
    <source>
        <dbReference type="PROSITE" id="PS50011"/>
    </source>
</evidence>
<evidence type="ECO:0000256" key="7">
    <source>
        <dbReference type="ARBA" id="ARBA00047899"/>
    </source>
</evidence>
<dbReference type="EMBL" id="JADGJW010000078">
    <property type="protein sequence ID" value="KAJ3224880.1"/>
    <property type="molecule type" value="Genomic_DNA"/>
</dbReference>
<keyword evidence="2" id="KW-0723">Serine/threonine-protein kinase</keyword>
<evidence type="ECO:0000313" key="13">
    <source>
        <dbReference type="Proteomes" id="UP001211065"/>
    </source>
</evidence>
<dbReference type="PANTHER" id="PTHR24343:SF558">
    <property type="entry name" value="PROTEIN KINASE DOMAIN-CONTAINING PROTEIN"/>
    <property type="match status" value="1"/>
</dbReference>
<comment type="catalytic activity">
    <reaction evidence="8">
        <text>L-seryl-[protein] + ATP = O-phospho-L-seryl-[protein] + ADP + H(+)</text>
        <dbReference type="Rhea" id="RHEA:17989"/>
        <dbReference type="Rhea" id="RHEA-COMP:9863"/>
        <dbReference type="Rhea" id="RHEA-COMP:11604"/>
        <dbReference type="ChEBI" id="CHEBI:15378"/>
        <dbReference type="ChEBI" id="CHEBI:29999"/>
        <dbReference type="ChEBI" id="CHEBI:30616"/>
        <dbReference type="ChEBI" id="CHEBI:83421"/>
        <dbReference type="ChEBI" id="CHEBI:456216"/>
        <dbReference type="EC" id="2.7.11.1"/>
    </reaction>
</comment>
<dbReference type="PANTHER" id="PTHR24343">
    <property type="entry name" value="SERINE/THREONINE KINASE"/>
    <property type="match status" value="1"/>
</dbReference>
<keyword evidence="5 12" id="KW-0418">Kinase</keyword>
<feature type="compositionally biased region" description="Acidic residues" evidence="10">
    <location>
        <begin position="48"/>
        <end position="63"/>
    </location>
</feature>
<dbReference type="InterPro" id="IPR008271">
    <property type="entry name" value="Ser/Thr_kinase_AS"/>
</dbReference>
<feature type="region of interest" description="Disordered" evidence="10">
    <location>
        <begin position="17"/>
        <end position="96"/>
    </location>
</feature>
<feature type="compositionally biased region" description="Low complexity" evidence="10">
    <location>
        <begin position="87"/>
        <end position="96"/>
    </location>
</feature>
<proteinExistence type="predicted"/>
<dbReference type="PROSITE" id="PS00107">
    <property type="entry name" value="PROTEIN_KINASE_ATP"/>
    <property type="match status" value="1"/>
</dbReference>
<feature type="domain" description="Protein kinase" evidence="11">
    <location>
        <begin position="99"/>
        <end position="389"/>
    </location>
</feature>
<evidence type="ECO:0000256" key="4">
    <source>
        <dbReference type="ARBA" id="ARBA00022741"/>
    </source>
</evidence>
<dbReference type="InterPro" id="IPR000719">
    <property type="entry name" value="Prot_kinase_dom"/>
</dbReference>
<dbReference type="SMART" id="SM00220">
    <property type="entry name" value="S_TKc"/>
    <property type="match status" value="2"/>
</dbReference>
<dbReference type="Proteomes" id="UP001211065">
    <property type="component" value="Unassembled WGS sequence"/>
</dbReference>
<reference evidence="12" key="1">
    <citation type="submission" date="2020-05" db="EMBL/GenBank/DDBJ databases">
        <title>Phylogenomic resolution of chytrid fungi.</title>
        <authorList>
            <person name="Stajich J.E."/>
            <person name="Amses K."/>
            <person name="Simmons R."/>
            <person name="Seto K."/>
            <person name="Myers J."/>
            <person name="Bonds A."/>
            <person name="Quandt C.A."/>
            <person name="Barry K."/>
            <person name="Liu P."/>
            <person name="Grigoriev I."/>
            <person name="Longcore J.E."/>
            <person name="James T.Y."/>
        </authorList>
    </citation>
    <scope>NUCLEOTIDE SEQUENCE</scope>
    <source>
        <strain evidence="12">JEL0476</strain>
    </source>
</reference>
<protein>
    <recommendedName>
        <fullName evidence="1">non-specific serine/threonine protein kinase</fullName>
        <ecNumber evidence="1">2.7.11.1</ecNumber>
    </recommendedName>
</protein>
<evidence type="ECO:0000256" key="9">
    <source>
        <dbReference type="PROSITE-ProRule" id="PRU10141"/>
    </source>
</evidence>
<dbReference type="AlphaFoldDB" id="A0AAD5U598"/>
<name>A0AAD5U598_9FUNG</name>
<dbReference type="Gene3D" id="1.10.510.10">
    <property type="entry name" value="Transferase(Phosphotransferase) domain 1"/>
    <property type="match status" value="2"/>
</dbReference>
<dbReference type="InterPro" id="IPR011009">
    <property type="entry name" value="Kinase-like_dom_sf"/>
</dbReference>
<evidence type="ECO:0000256" key="8">
    <source>
        <dbReference type="ARBA" id="ARBA00048679"/>
    </source>
</evidence>
<dbReference type="InterPro" id="IPR017441">
    <property type="entry name" value="Protein_kinase_ATP_BS"/>
</dbReference>
<keyword evidence="3" id="KW-0808">Transferase</keyword>
<dbReference type="PROSITE" id="PS50011">
    <property type="entry name" value="PROTEIN_KINASE_DOM"/>
    <property type="match status" value="2"/>
</dbReference>
<comment type="catalytic activity">
    <reaction evidence="7">
        <text>L-threonyl-[protein] + ATP = O-phospho-L-threonyl-[protein] + ADP + H(+)</text>
        <dbReference type="Rhea" id="RHEA:46608"/>
        <dbReference type="Rhea" id="RHEA-COMP:11060"/>
        <dbReference type="Rhea" id="RHEA-COMP:11605"/>
        <dbReference type="ChEBI" id="CHEBI:15378"/>
        <dbReference type="ChEBI" id="CHEBI:30013"/>
        <dbReference type="ChEBI" id="CHEBI:30616"/>
        <dbReference type="ChEBI" id="CHEBI:61977"/>
        <dbReference type="ChEBI" id="CHEBI:456216"/>
        <dbReference type="EC" id="2.7.11.1"/>
    </reaction>
</comment>
<sequence>MSNFPAEIYVQEYKEKKNKQVPSIVIEPLNEHRRQLNPPKKGIFDYSSDTDPELSSGSEDDDEYSHAAKKKRNHGFSEVSGLKNRSNSDSSLSSTSSSLIDGLALVRGRSASSNTSLESSKSFEDLRCETPHAKINLFQGANQVYAVKEFKDLKQDKKKFLKNVAAEFTISSCFDNNIHIVKSFDLLKDKHDHLKQIMEFCAGGDLYHYIQDHSRMSVDVANCLLKQLVTAVSFLHEQGVAHRDLKPENLLFAKEDCRLLKIADFGSSEVFHPPFTSSHKASGLTGSGIYTAPEEFLGVEYDAPAVDIWAIGMIYYVMLKKGCPWKSIEDATFKHYLSNCNAYRGRDFEHFELFNRLENKDSRRLIYRMLDPNPVTRIKLNQLLEDEYFLSIKVCINEHTGETLDVPPHAHISDDNNIKNKGIFANHLHHHHKTIFSQEIDKWPSDIIEPPNNNPCHVEEVCGKKVKSLGMGSSAKVYLYEKHKKKYAVKKIRHFKEEKELVKKFTDEFCISSCFDHINVIKTFFLLKDKHGRYNVVMEYCEGDSLYHLLHVQGGDIPFECVNCYFKQLVSGVSFLHEAGVSHRDLKPANLLFYKKDFRLLKIADFGSSDVFHPPFTSAHKVKGLTGSGVYTAPEEYSQNEYDGPAVDIWSIGMIYFVMMQLKAPWKSIEDPNYALYINICYKFHDQKGIEHFDLFNKIQNDFSRSLIYKMLDPDPSTRIQMKDLIADKYFSAIKICINQQNGDALSNPPHDHSHANLPSKEL</sequence>
<evidence type="ECO:0000256" key="3">
    <source>
        <dbReference type="ARBA" id="ARBA00022679"/>
    </source>
</evidence>
<dbReference type="GO" id="GO:0004674">
    <property type="term" value="F:protein serine/threonine kinase activity"/>
    <property type="evidence" value="ECO:0007669"/>
    <property type="project" value="UniProtKB-KW"/>
</dbReference>
<dbReference type="GO" id="GO:0005829">
    <property type="term" value="C:cytosol"/>
    <property type="evidence" value="ECO:0007669"/>
    <property type="project" value="TreeGrafter"/>
</dbReference>
<evidence type="ECO:0000256" key="2">
    <source>
        <dbReference type="ARBA" id="ARBA00022527"/>
    </source>
</evidence>
<evidence type="ECO:0000256" key="10">
    <source>
        <dbReference type="SAM" id="MobiDB-lite"/>
    </source>
</evidence>
<dbReference type="SUPFAM" id="SSF56112">
    <property type="entry name" value="Protein kinase-like (PK-like)"/>
    <property type="match status" value="2"/>
</dbReference>
<keyword evidence="6 9" id="KW-0067">ATP-binding</keyword>
<dbReference type="PROSITE" id="PS00108">
    <property type="entry name" value="PROTEIN_KINASE_ST"/>
    <property type="match status" value="2"/>
</dbReference>
<dbReference type="Pfam" id="PF00069">
    <property type="entry name" value="Pkinase"/>
    <property type="match status" value="2"/>
</dbReference>
<feature type="domain" description="Protein kinase" evidence="11">
    <location>
        <begin position="463"/>
        <end position="731"/>
    </location>
</feature>
<evidence type="ECO:0000256" key="5">
    <source>
        <dbReference type="ARBA" id="ARBA00022777"/>
    </source>
</evidence>
<accession>A0AAD5U598</accession>
<evidence type="ECO:0000256" key="6">
    <source>
        <dbReference type="ARBA" id="ARBA00022840"/>
    </source>
</evidence>
<dbReference type="GO" id="GO:0005524">
    <property type="term" value="F:ATP binding"/>
    <property type="evidence" value="ECO:0007669"/>
    <property type="project" value="UniProtKB-UniRule"/>
</dbReference>
<dbReference type="EC" id="2.7.11.1" evidence="1"/>
<evidence type="ECO:0000256" key="1">
    <source>
        <dbReference type="ARBA" id="ARBA00012513"/>
    </source>
</evidence>
<organism evidence="12 13">
    <name type="scientific">Clydaea vesicula</name>
    <dbReference type="NCBI Taxonomy" id="447962"/>
    <lineage>
        <taxon>Eukaryota</taxon>
        <taxon>Fungi</taxon>
        <taxon>Fungi incertae sedis</taxon>
        <taxon>Chytridiomycota</taxon>
        <taxon>Chytridiomycota incertae sedis</taxon>
        <taxon>Chytridiomycetes</taxon>
        <taxon>Lobulomycetales</taxon>
        <taxon>Lobulomycetaceae</taxon>
        <taxon>Clydaea</taxon>
    </lineage>
</organism>
<keyword evidence="13" id="KW-1185">Reference proteome</keyword>
<comment type="caution">
    <text evidence="12">The sequence shown here is derived from an EMBL/GenBank/DDBJ whole genome shotgun (WGS) entry which is preliminary data.</text>
</comment>
<feature type="binding site" evidence="9">
    <location>
        <position position="491"/>
    </location>
    <ligand>
        <name>ATP</name>
        <dbReference type="ChEBI" id="CHEBI:30616"/>
    </ligand>
</feature>
<gene>
    <name evidence="12" type="primary">SAT4_5</name>
    <name evidence="12" type="ORF">HK099_007745</name>
</gene>
<evidence type="ECO:0000313" key="12">
    <source>
        <dbReference type="EMBL" id="KAJ3224880.1"/>
    </source>
</evidence>